<dbReference type="OrthoDB" id="3439035at2759"/>
<feature type="region of interest" description="Disordered" evidence="1">
    <location>
        <begin position="182"/>
        <end position="203"/>
    </location>
</feature>
<feature type="compositionally biased region" description="Basic and acidic residues" evidence="1">
    <location>
        <begin position="1"/>
        <end position="12"/>
    </location>
</feature>
<reference evidence="3" key="1">
    <citation type="submission" date="2012-06" db="EMBL/GenBank/DDBJ databases">
        <title>The genome sequence of Coniosporium apollinis CBS 100218.</title>
        <authorList>
            <consortium name="The Broad Institute Genome Sequencing Platform"/>
            <person name="Cuomo C."/>
            <person name="Gorbushina A."/>
            <person name="Noack S."/>
            <person name="Walker B."/>
            <person name="Young S.K."/>
            <person name="Zeng Q."/>
            <person name="Gargeya S."/>
            <person name="Fitzgerald M."/>
            <person name="Haas B."/>
            <person name="Abouelleil A."/>
            <person name="Alvarado L."/>
            <person name="Arachchi H.M."/>
            <person name="Berlin A.M."/>
            <person name="Chapman S.B."/>
            <person name="Goldberg J."/>
            <person name="Griggs A."/>
            <person name="Gujja S."/>
            <person name="Hansen M."/>
            <person name="Howarth C."/>
            <person name="Imamovic A."/>
            <person name="Larimer J."/>
            <person name="McCowan C."/>
            <person name="Montmayeur A."/>
            <person name="Murphy C."/>
            <person name="Neiman D."/>
            <person name="Pearson M."/>
            <person name="Priest M."/>
            <person name="Roberts A."/>
            <person name="Saif S."/>
            <person name="Shea T."/>
            <person name="Sisk P."/>
            <person name="Sykes S."/>
            <person name="Wortman J."/>
            <person name="Nusbaum C."/>
            <person name="Birren B."/>
        </authorList>
    </citation>
    <scope>NUCLEOTIDE SEQUENCE [LARGE SCALE GENOMIC DNA]</scope>
    <source>
        <strain evidence="3">CBS 100218</strain>
    </source>
</reference>
<accession>R7YUL7</accession>
<name>R7YUL7_CONA1</name>
<keyword evidence="3" id="KW-1185">Reference proteome</keyword>
<feature type="compositionally biased region" description="Basic and acidic residues" evidence="1">
    <location>
        <begin position="286"/>
        <end position="310"/>
    </location>
</feature>
<feature type="region of interest" description="Disordered" evidence="1">
    <location>
        <begin position="344"/>
        <end position="564"/>
    </location>
</feature>
<organism evidence="2 3">
    <name type="scientific">Coniosporium apollinis (strain CBS 100218)</name>
    <name type="common">Rock-inhabiting black yeast</name>
    <dbReference type="NCBI Taxonomy" id="1168221"/>
    <lineage>
        <taxon>Eukaryota</taxon>
        <taxon>Fungi</taxon>
        <taxon>Dikarya</taxon>
        <taxon>Ascomycota</taxon>
        <taxon>Pezizomycotina</taxon>
        <taxon>Dothideomycetes</taxon>
        <taxon>Dothideomycetes incertae sedis</taxon>
        <taxon>Coniosporium</taxon>
    </lineage>
</organism>
<feature type="compositionally biased region" description="Polar residues" evidence="1">
    <location>
        <begin position="477"/>
        <end position="490"/>
    </location>
</feature>
<dbReference type="eggNOG" id="ENOG502SBBS">
    <property type="taxonomic scope" value="Eukaryota"/>
</dbReference>
<evidence type="ECO:0000256" key="1">
    <source>
        <dbReference type="SAM" id="MobiDB-lite"/>
    </source>
</evidence>
<feature type="region of interest" description="Disordered" evidence="1">
    <location>
        <begin position="263"/>
        <end position="327"/>
    </location>
</feature>
<proteinExistence type="predicted"/>
<dbReference type="AlphaFoldDB" id="R7YUL7"/>
<protein>
    <submittedName>
        <fullName evidence="2">Uncharacterized protein</fullName>
    </submittedName>
</protein>
<evidence type="ECO:0000313" key="2">
    <source>
        <dbReference type="EMBL" id="EON65386.1"/>
    </source>
</evidence>
<dbReference type="RefSeq" id="XP_007780703.1">
    <property type="nucleotide sequence ID" value="XM_007782513.1"/>
</dbReference>
<evidence type="ECO:0000313" key="3">
    <source>
        <dbReference type="Proteomes" id="UP000016924"/>
    </source>
</evidence>
<feature type="compositionally biased region" description="Basic and acidic residues" evidence="1">
    <location>
        <begin position="361"/>
        <end position="370"/>
    </location>
</feature>
<feature type="region of interest" description="Disordered" evidence="1">
    <location>
        <begin position="88"/>
        <end position="165"/>
    </location>
</feature>
<feature type="compositionally biased region" description="Polar residues" evidence="1">
    <location>
        <begin position="13"/>
        <end position="27"/>
    </location>
</feature>
<dbReference type="HOGENOM" id="CLU_355623_0_0_1"/>
<dbReference type="OMA" id="MLWRWSH"/>
<dbReference type="GeneID" id="19901935"/>
<feature type="compositionally biased region" description="Low complexity" evidence="1">
    <location>
        <begin position="98"/>
        <end position="111"/>
    </location>
</feature>
<gene>
    <name evidence="2" type="ORF">W97_04624</name>
</gene>
<dbReference type="EMBL" id="JH767573">
    <property type="protein sequence ID" value="EON65386.1"/>
    <property type="molecule type" value="Genomic_DNA"/>
</dbReference>
<feature type="compositionally biased region" description="Basic and acidic residues" evidence="1">
    <location>
        <begin position="544"/>
        <end position="556"/>
    </location>
</feature>
<feature type="compositionally biased region" description="Polar residues" evidence="1">
    <location>
        <begin position="396"/>
        <end position="409"/>
    </location>
</feature>
<feature type="region of interest" description="Disordered" evidence="1">
    <location>
        <begin position="1"/>
        <end position="33"/>
    </location>
</feature>
<dbReference type="Proteomes" id="UP000016924">
    <property type="component" value="Unassembled WGS sequence"/>
</dbReference>
<sequence>MDERTGTQDDGTRASSDTILSGLTSLENDSDTDEFGRLLIQRAKDEQRIRDALRRGGQPFRKARPRPRIGLTLENLERQEDLERSIGRDDLAAQREFSSPISVSSSEISDPPVRPPQGWGRKGRQRNTWMRRILQVDVQDERREPSAETDALYPQRTADARDGGLGSNGWSAAAAADIPVSSTGSNRALEGRHAEASPSAGKRMNTSLDRIREWELSEDLTMGSLLASTPIIPKNRLLDEILQREIESIKEEAIARSQAIEITEVQEDEPPEHHPSPSSTRVPRLVQRDDLEAQPARKDIALPKRRERGQSKPRSPLAMGDENQAPNSPILVYKKSTETVGIINPDIQAKAQATPQRPGHKRLDSQDLLRRLARATSASPSPKRGFEAAASDRASVRSQPGTLSNSVQELPNIEEQKAPSEGDEERPNDELRTDPIPEENAIPDDNISPEADLASEGDVRDPPRIDPPSTDPPLLSEPNSTRINTESVPSPQKPADVQTPKVTGAWVNTPAPETSKARFFPHSSSSSSRSVSPIKSKTAESLLETERKAPIEEPPKPQKQALPSSALEAVIDRAKSNHQSQGKEDTLGDSTIDSLEDLIHSSPDDTTNLQLDEDTLMGLQLPAGAPKTAAERDRYQEIQILQTMNTRLKSARTSIRDAGRGIKRVEHQVDVAEHHADVVEVNNVPAVTGQCKRCGCSAVSARSSSFSGVWPARKSLFYDKDRNGRMKFTGLGLASLILLTWLLSESVLCSMYCQPRYARTMVGYGVNPDAPRLPFVTTTILFRPLAWLWRPILGVLQWFFESIYQALCEAVVEEENVSSFQTMAETVASYTTQVVQATMEADYSIMDDEFV</sequence>
<feature type="compositionally biased region" description="Low complexity" evidence="1">
    <location>
        <begin position="523"/>
        <end position="532"/>
    </location>
</feature>